<name>A0A9D1H541_9FIRM</name>
<dbReference type="GO" id="GO:0009236">
    <property type="term" value="P:cobalamin biosynthetic process"/>
    <property type="evidence" value="ECO:0007669"/>
    <property type="project" value="InterPro"/>
</dbReference>
<organism evidence="1 2">
    <name type="scientific">Candidatus Ornithomonoglobus intestinigallinarum</name>
    <dbReference type="NCBI Taxonomy" id="2840894"/>
    <lineage>
        <taxon>Bacteria</taxon>
        <taxon>Bacillati</taxon>
        <taxon>Bacillota</taxon>
        <taxon>Clostridia</taxon>
        <taxon>Candidatus Ornithomonoglobus</taxon>
    </lineage>
</organism>
<dbReference type="Gene3D" id="3.40.50.300">
    <property type="entry name" value="P-loop containing nucleotide triphosphate hydrolases"/>
    <property type="match status" value="1"/>
</dbReference>
<dbReference type="AlphaFoldDB" id="A0A9D1H541"/>
<proteinExistence type="predicted"/>
<dbReference type="EMBL" id="DVLU01000054">
    <property type="protein sequence ID" value="HIT85389.1"/>
    <property type="molecule type" value="Genomic_DNA"/>
</dbReference>
<dbReference type="GO" id="GO:0008817">
    <property type="term" value="F:corrinoid adenosyltransferase activity"/>
    <property type="evidence" value="ECO:0007669"/>
    <property type="project" value="InterPro"/>
</dbReference>
<dbReference type="InterPro" id="IPR003724">
    <property type="entry name" value="CblAdoTrfase_CobA"/>
</dbReference>
<evidence type="ECO:0000313" key="2">
    <source>
        <dbReference type="Proteomes" id="UP000824165"/>
    </source>
</evidence>
<dbReference type="GO" id="GO:0005524">
    <property type="term" value="F:ATP binding"/>
    <property type="evidence" value="ECO:0007669"/>
    <property type="project" value="InterPro"/>
</dbReference>
<dbReference type="SUPFAM" id="SSF52540">
    <property type="entry name" value="P-loop containing nucleoside triphosphate hydrolases"/>
    <property type="match status" value="1"/>
</dbReference>
<accession>A0A9D1H541</accession>
<dbReference type="Pfam" id="PF02572">
    <property type="entry name" value="CobA_CobO_BtuR"/>
    <property type="match status" value="1"/>
</dbReference>
<evidence type="ECO:0000313" key="1">
    <source>
        <dbReference type="EMBL" id="HIT85389.1"/>
    </source>
</evidence>
<reference evidence="1" key="2">
    <citation type="journal article" date="2021" name="PeerJ">
        <title>Extensive microbial diversity within the chicken gut microbiome revealed by metagenomics and culture.</title>
        <authorList>
            <person name="Gilroy R."/>
            <person name="Ravi A."/>
            <person name="Getino M."/>
            <person name="Pursley I."/>
            <person name="Horton D.L."/>
            <person name="Alikhan N.F."/>
            <person name="Baker D."/>
            <person name="Gharbi K."/>
            <person name="Hall N."/>
            <person name="Watson M."/>
            <person name="Adriaenssens E.M."/>
            <person name="Foster-Nyarko E."/>
            <person name="Jarju S."/>
            <person name="Secka A."/>
            <person name="Antonio M."/>
            <person name="Oren A."/>
            <person name="Chaudhuri R.R."/>
            <person name="La Ragione R."/>
            <person name="Hildebrand F."/>
            <person name="Pallen M.J."/>
        </authorList>
    </citation>
    <scope>NUCLEOTIDE SEQUENCE</scope>
    <source>
        <strain evidence="1">CHK181-108</strain>
    </source>
</reference>
<dbReference type="PANTHER" id="PTHR46638">
    <property type="entry name" value="CORRINOID ADENOSYLTRANSFERASE"/>
    <property type="match status" value="1"/>
</dbReference>
<dbReference type="PANTHER" id="PTHR46638:SF1">
    <property type="entry name" value="CORRINOID ADENOSYLTRANSFERASE"/>
    <property type="match status" value="1"/>
</dbReference>
<dbReference type="InterPro" id="IPR027417">
    <property type="entry name" value="P-loop_NTPase"/>
</dbReference>
<dbReference type="PIRSF" id="PIRSF015617">
    <property type="entry name" value="Adensltrnsf_CobA"/>
    <property type="match status" value="1"/>
</dbReference>
<gene>
    <name evidence="1" type="ORF">IAA60_05730</name>
</gene>
<comment type="caution">
    <text evidence="1">The sequence shown here is derived from an EMBL/GenBank/DDBJ whole genome shotgun (WGS) entry which is preliminary data.</text>
</comment>
<reference evidence="1" key="1">
    <citation type="submission" date="2020-10" db="EMBL/GenBank/DDBJ databases">
        <authorList>
            <person name="Gilroy R."/>
        </authorList>
    </citation>
    <scope>NUCLEOTIDE SEQUENCE</scope>
    <source>
        <strain evidence="1">CHK181-108</strain>
    </source>
</reference>
<sequence>MIHIITGCGKGKTSAAAGMAVRMSGAGGRVLFAQFLKGSPSGEASVLSKINGINVMRLSKNYGFSKNMTADDKSAVKKEHGKMLFEAVSGKYDMVILDEIFPALSLGLADGQLFENALGGGYELVLTGRGAPDYLFERADYVSEIKKIKHPFDRGITARRGIEY</sequence>
<dbReference type="Proteomes" id="UP000824165">
    <property type="component" value="Unassembled WGS sequence"/>
</dbReference>
<protein>
    <submittedName>
        <fullName evidence="1">Cob(I)yrinic acid a,c-diamide adenosyltransferase</fullName>
    </submittedName>
</protein>